<evidence type="ECO:0000259" key="3">
    <source>
        <dbReference type="Pfam" id="PF22725"/>
    </source>
</evidence>
<keyword evidence="1" id="KW-0560">Oxidoreductase</keyword>
<dbReference type="AlphaFoldDB" id="A0A7X0C9D7"/>
<reference evidence="4 5" key="1">
    <citation type="submission" date="2020-08" db="EMBL/GenBank/DDBJ databases">
        <title>Sequencing the genomes of 1000 actinobacteria strains.</title>
        <authorList>
            <person name="Klenk H.-P."/>
        </authorList>
    </citation>
    <scope>NUCLEOTIDE SEQUENCE [LARGE SCALE GENOMIC DNA]</scope>
    <source>
        <strain evidence="4 5">DSM 45913</strain>
    </source>
</reference>
<evidence type="ECO:0000313" key="5">
    <source>
        <dbReference type="Proteomes" id="UP000583800"/>
    </source>
</evidence>
<dbReference type="SUPFAM" id="SSF51735">
    <property type="entry name" value="NAD(P)-binding Rossmann-fold domains"/>
    <property type="match status" value="1"/>
</dbReference>
<gene>
    <name evidence="4" type="ORF">FHU36_007552</name>
</gene>
<dbReference type="Pfam" id="PF01408">
    <property type="entry name" value="GFO_IDH_MocA"/>
    <property type="match status" value="1"/>
</dbReference>
<dbReference type="InterPro" id="IPR050463">
    <property type="entry name" value="Gfo/Idh/MocA_oxidrdct_glycsds"/>
</dbReference>
<evidence type="ECO:0000259" key="2">
    <source>
        <dbReference type="Pfam" id="PF01408"/>
    </source>
</evidence>
<dbReference type="Pfam" id="PF22725">
    <property type="entry name" value="GFO_IDH_MocA_C3"/>
    <property type="match status" value="1"/>
</dbReference>
<keyword evidence="5" id="KW-1185">Reference proteome</keyword>
<evidence type="ECO:0000313" key="4">
    <source>
        <dbReference type="EMBL" id="MBB6350980.1"/>
    </source>
</evidence>
<name>A0A7X0C9D7_9ACTN</name>
<organism evidence="4 5">
    <name type="scientific">Nonomuraea muscovyensis</name>
    <dbReference type="NCBI Taxonomy" id="1124761"/>
    <lineage>
        <taxon>Bacteria</taxon>
        <taxon>Bacillati</taxon>
        <taxon>Actinomycetota</taxon>
        <taxon>Actinomycetes</taxon>
        <taxon>Streptosporangiales</taxon>
        <taxon>Streptosporangiaceae</taxon>
        <taxon>Nonomuraea</taxon>
    </lineage>
</organism>
<dbReference type="PANTHER" id="PTHR43818:SF11">
    <property type="entry name" value="BCDNA.GH03377"/>
    <property type="match status" value="1"/>
</dbReference>
<feature type="domain" description="Gfo/Idh/MocA-like oxidoreductase N-terminal" evidence="2">
    <location>
        <begin position="9"/>
        <end position="123"/>
    </location>
</feature>
<dbReference type="Gene3D" id="3.40.50.720">
    <property type="entry name" value="NAD(P)-binding Rossmann-like Domain"/>
    <property type="match status" value="1"/>
</dbReference>
<comment type="caution">
    <text evidence="4">The sequence shown here is derived from an EMBL/GenBank/DDBJ whole genome shotgun (WGS) entry which is preliminary data.</text>
</comment>
<dbReference type="GO" id="GO:0000166">
    <property type="term" value="F:nucleotide binding"/>
    <property type="evidence" value="ECO:0007669"/>
    <property type="project" value="InterPro"/>
</dbReference>
<dbReference type="Gene3D" id="3.30.360.10">
    <property type="entry name" value="Dihydrodipicolinate Reductase, domain 2"/>
    <property type="match status" value="1"/>
</dbReference>
<accession>A0A7X0C9D7</accession>
<feature type="domain" description="GFO/IDH/MocA-like oxidoreductase" evidence="3">
    <location>
        <begin position="139"/>
        <end position="267"/>
    </location>
</feature>
<dbReference type="SUPFAM" id="SSF55347">
    <property type="entry name" value="Glyceraldehyde-3-phosphate dehydrogenase-like, C-terminal domain"/>
    <property type="match status" value="1"/>
</dbReference>
<dbReference type="InterPro" id="IPR000683">
    <property type="entry name" value="Gfo/Idh/MocA-like_OxRdtase_N"/>
</dbReference>
<dbReference type="Proteomes" id="UP000583800">
    <property type="component" value="Unassembled WGS sequence"/>
</dbReference>
<dbReference type="EMBL" id="JACHJB010000003">
    <property type="protein sequence ID" value="MBB6350980.1"/>
    <property type="molecule type" value="Genomic_DNA"/>
</dbReference>
<dbReference type="InterPro" id="IPR055170">
    <property type="entry name" value="GFO_IDH_MocA-like_dom"/>
</dbReference>
<evidence type="ECO:0000256" key="1">
    <source>
        <dbReference type="ARBA" id="ARBA00023002"/>
    </source>
</evidence>
<dbReference type="RefSeq" id="WP_185088677.1">
    <property type="nucleotide sequence ID" value="NZ_JACHJB010000003.1"/>
</dbReference>
<protein>
    <submittedName>
        <fullName evidence="4">Putative dehydrogenase</fullName>
    </submittedName>
</protein>
<proteinExistence type="predicted"/>
<dbReference type="PANTHER" id="PTHR43818">
    <property type="entry name" value="BCDNA.GH03377"/>
    <property type="match status" value="1"/>
</dbReference>
<dbReference type="GO" id="GO:0016491">
    <property type="term" value="F:oxidoreductase activity"/>
    <property type="evidence" value="ECO:0007669"/>
    <property type="project" value="UniProtKB-KW"/>
</dbReference>
<dbReference type="InterPro" id="IPR036291">
    <property type="entry name" value="NAD(P)-bd_dom_sf"/>
</dbReference>
<sequence>MTSGTGPVGVALVGAGVISGQYLQHLTAFPDVRVLAVADLDEARAAAVAEEYGVPVSGGLDTVLGLPEVEIVVNLTVPSAHAAVALAALRAGKHVYGEKPLALDMDEAAKVLAEAENRGLRVGNAPDTFLGAGIQSTIRAVRSGLIGAPVAVTAATQGMGPESWHPSPEFFYQRGAGPLFDLGPYYLTALVALLGPAARVSASTRRAREHRVVGSGPKAGTAFPVDVPTHVNALIDFADGPTAGATFSFDSPIGKRLIEVIGTEGALSLPDPNTFDGPLLARGTHDPDWRELPLEGTTAGRGIGVLDMARAIRAGVPHRASGELALHVLEIMAAVTESGERGEFRGLGSRTPVPDPLPVDWDPYAATLT</sequence>